<dbReference type="GO" id="GO:0046983">
    <property type="term" value="F:protein dimerization activity"/>
    <property type="evidence" value="ECO:0007669"/>
    <property type="project" value="InterPro"/>
</dbReference>
<organism evidence="3 4">
    <name type="scientific">Merluccius polli</name>
    <name type="common">Benguela hake</name>
    <name type="synonym">Merluccius cadenati</name>
    <dbReference type="NCBI Taxonomy" id="89951"/>
    <lineage>
        <taxon>Eukaryota</taxon>
        <taxon>Metazoa</taxon>
        <taxon>Chordata</taxon>
        <taxon>Craniata</taxon>
        <taxon>Vertebrata</taxon>
        <taxon>Euteleostomi</taxon>
        <taxon>Actinopterygii</taxon>
        <taxon>Neopterygii</taxon>
        <taxon>Teleostei</taxon>
        <taxon>Neoteleostei</taxon>
        <taxon>Acanthomorphata</taxon>
        <taxon>Zeiogadaria</taxon>
        <taxon>Gadariae</taxon>
        <taxon>Gadiformes</taxon>
        <taxon>Gadoidei</taxon>
        <taxon>Merlucciidae</taxon>
        <taxon>Merluccius</taxon>
    </lineage>
</organism>
<gene>
    <name evidence="3" type="primary">ZMYM1_127</name>
    <name evidence="3" type="ORF">N1851_032917</name>
</gene>
<proteinExistence type="predicted"/>
<name>A0AA47NP52_MERPO</name>
<dbReference type="EMBL" id="JAOPHQ010006274">
    <property type="protein sequence ID" value="KAK0132288.1"/>
    <property type="molecule type" value="Genomic_DNA"/>
</dbReference>
<dbReference type="Pfam" id="PF05699">
    <property type="entry name" value="Dimer_Tnp_hAT"/>
    <property type="match status" value="1"/>
</dbReference>
<keyword evidence="4" id="KW-1185">Reference proteome</keyword>
<dbReference type="PANTHER" id="PTHR45749:SF28">
    <property type="entry name" value="ZINC FINGER MYM-TYPE PROTEIN 1-LIKE-RELATED"/>
    <property type="match status" value="1"/>
</dbReference>
<sequence>MATSTDTNIVVGVQLAPNSVKSLQRYPFERRTLAEKLHVKKLGPDKPEVQIMQQAREKEKTYKRTFSRGWFDRKAWLTSCGYANAIFCFPCLLFKTSACDSSWTQTGVTDLKHMSERIRKHERARVHMDNAVKLAMLGRICIATQLDDGHRIAVRKHNEEVDRNRHILSKIIDAVKFCGAFELALRGHDESDTSENPGIFLGLIDLMASIDRDLEVHLENATVFKGTSKTVQNELLDCMLSVLRDRIREEVKQSDYIAIQADETTDICAQCQLVLVLRYIDSHNNIQERFFEFIALPNATADTIAAALLERLSTILPAGQERKLIAQAYDGAAVMRGATGGVQRKVQDVYGSAYYVHCYAHQLNLIMQQATSHIPKISQFFSDIGGFSTFFHKSFKRTAVLDEVVAHRLPGASTTRWNFHSRAVNTVYEHKDELVKCFQTIRDRGDFDAISKREAGGCMRMLEDEVFCFFLALFHKIMPHVDMLFNQLQRRNIDSVFIAGITQSFTHRIQAIRDSVPSLVEDEDYKGPVQEPPPKKRMAMGEELQQHLAIEVCDTIMSHAKERFSFTKHLISATLLQGDLFPQHSRKFPDSALETTVDAYPMLEKARLKTELSLIYENEDFKGCSGALALFQVIMENNLQDTFTETVSLLKILITTPMTTAESERCFSTLKRVKTFLRNTMGQDRLNALAMLSIEKKLTQDIPDFTTRVIERVATQKDRQAKFLAQKRANDCSISSFE</sequence>
<dbReference type="InterPro" id="IPR025398">
    <property type="entry name" value="DUF4371"/>
</dbReference>
<feature type="domain" description="HAT C-terminal dimerisation" evidence="1">
    <location>
        <begin position="640"/>
        <end position="697"/>
    </location>
</feature>
<evidence type="ECO:0000259" key="2">
    <source>
        <dbReference type="Pfam" id="PF14291"/>
    </source>
</evidence>
<comment type="caution">
    <text evidence="3">The sequence shown here is derived from an EMBL/GenBank/DDBJ whole genome shotgun (WGS) entry which is preliminary data.</text>
</comment>
<dbReference type="InterPro" id="IPR008906">
    <property type="entry name" value="HATC_C_dom"/>
</dbReference>
<feature type="domain" description="DUF4371" evidence="2">
    <location>
        <begin position="154"/>
        <end position="338"/>
    </location>
</feature>
<evidence type="ECO:0000259" key="1">
    <source>
        <dbReference type="Pfam" id="PF05699"/>
    </source>
</evidence>
<protein>
    <submittedName>
        <fullName evidence="3">Zinc finger MYM-type protein 1</fullName>
    </submittedName>
</protein>
<dbReference type="InterPro" id="IPR012337">
    <property type="entry name" value="RNaseH-like_sf"/>
</dbReference>
<dbReference type="Pfam" id="PF14291">
    <property type="entry name" value="DUF4371"/>
    <property type="match status" value="1"/>
</dbReference>
<dbReference type="PANTHER" id="PTHR45749">
    <property type="match status" value="1"/>
</dbReference>
<dbReference type="AlphaFoldDB" id="A0AA47NP52"/>
<reference evidence="3" key="1">
    <citation type="journal article" date="2023" name="Front. Mar. Sci.">
        <title>A new Merluccius polli reference genome to investigate the effects of global change in West African waters.</title>
        <authorList>
            <person name="Mateo J.L."/>
            <person name="Blanco-Fernandez C."/>
            <person name="Garcia-Vazquez E."/>
            <person name="Machado-Schiaffino G."/>
        </authorList>
    </citation>
    <scope>NUCLEOTIDE SEQUENCE</scope>
    <source>
        <strain evidence="3">C29</strain>
        <tissue evidence="3">Fin</tissue>
    </source>
</reference>
<accession>A0AA47NP52</accession>
<evidence type="ECO:0000313" key="4">
    <source>
        <dbReference type="Proteomes" id="UP001174136"/>
    </source>
</evidence>
<dbReference type="Proteomes" id="UP001174136">
    <property type="component" value="Unassembled WGS sequence"/>
</dbReference>
<dbReference type="SUPFAM" id="SSF53098">
    <property type="entry name" value="Ribonuclease H-like"/>
    <property type="match status" value="1"/>
</dbReference>
<evidence type="ECO:0000313" key="3">
    <source>
        <dbReference type="EMBL" id="KAK0132288.1"/>
    </source>
</evidence>